<reference evidence="1 2" key="1">
    <citation type="submission" date="2016-10" db="EMBL/GenBank/DDBJ databases">
        <authorList>
            <person name="de Groot N.N."/>
        </authorList>
    </citation>
    <scope>NUCLEOTIDE SEQUENCE [LARGE SCALE GENOMIC DNA]</scope>
    <source>
        <strain evidence="1 2">CGMCC 1.10825</strain>
    </source>
</reference>
<organism evidence="1 2">
    <name type="scientific">Paenimyroides marinum</name>
    <dbReference type="NCBI Taxonomy" id="1159016"/>
    <lineage>
        <taxon>Bacteria</taxon>
        <taxon>Pseudomonadati</taxon>
        <taxon>Bacteroidota</taxon>
        <taxon>Flavobacteriia</taxon>
        <taxon>Flavobacteriales</taxon>
        <taxon>Flavobacteriaceae</taxon>
        <taxon>Paenimyroides</taxon>
    </lineage>
</organism>
<dbReference type="AlphaFoldDB" id="A0A1H6JDU0"/>
<protein>
    <submittedName>
        <fullName evidence="1">Uncharacterized protein</fullName>
    </submittedName>
</protein>
<dbReference type="OrthoDB" id="1351430at2"/>
<proteinExistence type="predicted"/>
<sequence length="185" mass="22212">MQNKLFKLIFLLFSVILHTNYCYSQVDITKEIINLKSTHNFKNDIIEDILNDFVNREDFKNWNNHSKKMLVISIKSKGNEQFTIRIFPKLREKYYLNHLENDYKGYINSEKYLCVFYGDVNSFLKKKGRNILRLFPEKRVVKQPYIDDSGIEMIVIDNTEIYGAEYFVDNNKIKFNEIRYFGSIE</sequence>
<gene>
    <name evidence="1" type="ORF">SAMN02927937_00276</name>
</gene>
<dbReference type="STRING" id="1159016.SAMN02927937_00276"/>
<accession>A0A1H6JDU0</accession>
<evidence type="ECO:0000313" key="2">
    <source>
        <dbReference type="Proteomes" id="UP000199634"/>
    </source>
</evidence>
<name>A0A1H6JDU0_9FLAO</name>
<dbReference type="RefSeq" id="WP_091095553.1">
    <property type="nucleotide sequence ID" value="NZ_FNXE01000002.1"/>
</dbReference>
<dbReference type="EMBL" id="FNXE01000002">
    <property type="protein sequence ID" value="SEH57199.1"/>
    <property type="molecule type" value="Genomic_DNA"/>
</dbReference>
<evidence type="ECO:0000313" key="1">
    <source>
        <dbReference type="EMBL" id="SEH57199.1"/>
    </source>
</evidence>
<keyword evidence="2" id="KW-1185">Reference proteome</keyword>
<dbReference type="Proteomes" id="UP000199634">
    <property type="component" value="Unassembled WGS sequence"/>
</dbReference>